<evidence type="ECO:0000256" key="3">
    <source>
        <dbReference type="ARBA" id="ARBA00012438"/>
    </source>
</evidence>
<dbReference type="Proteomes" id="UP000184278">
    <property type="component" value="Unassembled WGS sequence"/>
</dbReference>
<evidence type="ECO:0000256" key="7">
    <source>
        <dbReference type="ARBA" id="ARBA00023012"/>
    </source>
</evidence>
<evidence type="ECO:0000256" key="8">
    <source>
        <dbReference type="ARBA" id="ARBA00024867"/>
    </source>
</evidence>
<evidence type="ECO:0000256" key="11">
    <source>
        <dbReference type="SAM" id="Phobius"/>
    </source>
</evidence>
<dbReference type="SMART" id="SM00448">
    <property type="entry name" value="REC"/>
    <property type="match status" value="1"/>
</dbReference>
<dbReference type="CDD" id="cd17546">
    <property type="entry name" value="REC_hyHK_CKI1_RcsC-like"/>
    <property type="match status" value="1"/>
</dbReference>
<keyword evidence="7" id="KW-0902">Two-component regulatory system</keyword>
<feature type="domain" description="Response regulatory" evidence="13">
    <location>
        <begin position="673"/>
        <end position="791"/>
    </location>
</feature>
<dbReference type="GO" id="GO:0000155">
    <property type="term" value="F:phosphorelay sensor kinase activity"/>
    <property type="evidence" value="ECO:0007669"/>
    <property type="project" value="InterPro"/>
</dbReference>
<keyword evidence="5 10" id="KW-0597">Phosphoprotein</keyword>
<dbReference type="PROSITE" id="PS51257">
    <property type="entry name" value="PROKAR_LIPOPROTEIN"/>
    <property type="match status" value="1"/>
</dbReference>
<dbReference type="InterPro" id="IPR001789">
    <property type="entry name" value="Sig_transdc_resp-reg_receiver"/>
</dbReference>
<accession>A0A1M6ELQ5</accession>
<feature type="transmembrane region" description="Helical" evidence="11">
    <location>
        <begin position="373"/>
        <end position="395"/>
    </location>
</feature>
<dbReference type="InterPro" id="IPR003661">
    <property type="entry name" value="HisK_dim/P_dom"/>
</dbReference>
<feature type="transmembrane region" description="Helical" evidence="11">
    <location>
        <begin position="14"/>
        <end position="35"/>
    </location>
</feature>
<evidence type="ECO:0000259" key="13">
    <source>
        <dbReference type="PROSITE" id="PS50110"/>
    </source>
</evidence>
<keyword evidence="11" id="KW-0812">Transmembrane</keyword>
<evidence type="ECO:0000259" key="12">
    <source>
        <dbReference type="PROSITE" id="PS50109"/>
    </source>
</evidence>
<reference evidence="15" key="1">
    <citation type="submission" date="2016-11" db="EMBL/GenBank/DDBJ databases">
        <authorList>
            <person name="Varghese N."/>
            <person name="Submissions S."/>
        </authorList>
    </citation>
    <scope>NUCLEOTIDE SEQUENCE [LARGE SCALE GENOMIC DNA]</scope>
    <source>
        <strain evidence="15">DSM 3071</strain>
    </source>
</reference>
<dbReference type="FunFam" id="3.30.565.10:FF:000010">
    <property type="entry name" value="Sensor histidine kinase RcsC"/>
    <property type="match status" value="1"/>
</dbReference>
<gene>
    <name evidence="14" type="ORF">SAMN02745229_03747</name>
</gene>
<keyword evidence="11" id="KW-1133">Transmembrane helix</keyword>
<dbReference type="PANTHER" id="PTHR45339">
    <property type="entry name" value="HYBRID SIGNAL TRANSDUCTION HISTIDINE KINASE J"/>
    <property type="match status" value="1"/>
</dbReference>
<evidence type="ECO:0000313" key="15">
    <source>
        <dbReference type="Proteomes" id="UP000184278"/>
    </source>
</evidence>
<keyword evidence="11" id="KW-0472">Membrane</keyword>
<dbReference type="SUPFAM" id="SSF52172">
    <property type="entry name" value="CheY-like"/>
    <property type="match status" value="1"/>
</dbReference>
<sequence>MFSPNCKPVKKPNIYQIIMIGCLIAVVSVFIMLGFGQKSRFNDFGEDEYEYEIFDDGWKQIYEDGTVADLESFPTRVDTEDGRITIYNKLPIGIKEGSWIAITGYTAIVRIYIGEELRALYSLRPGESGYGSRTSPSAHVFAKLYVNDGGKIVRIEVESESMFKGWLGEVLIGSQGGIWGYYAYNTMSASMITLVLGSVSIITIIISSYFVFATKRPSTVLYLALGILCICIWRLGSTPTSNTFMQYETADLKGLFECACQILVFAPVPFLLFADCLHSGRYKFIYRITIGICIVYAVVASILHYCNIAYFAGTLRFTFAMILSALMLVLIVSIVDLVSRRTKDYKAVSIGLIIFMAIMVCELIRLYSDIKAVSSLVYVLGMLVLLVSAVAEAVLGMVKTHSQKIIAEAAGERKTEFLSLMSHRIRTPVNTISGMAELIERETENNDIKSYAGSIRNAVRMLMSLINDMLDVEKSEKEKIDLEIREYNLAPLLVDCVTLLVSRARQDGLEFVTNVSPELPSVLYGDPVRMMQIITNILTNAVKYTSRGTVTFIADKEYVNGVFYLRITVRDTGIGIKPEDIGEIFSSYNRVDEKENRHIEGTGLGLSITKKLVDAMEGDIKVESEYGKGSEFTITIPQKVINEEPIGGLEEAIRKYTQKNVSYKELFQAPEARVLVVDDNRMNIEVFIGLLKETRIQIDTAGGGDEAYEKARTNKYDVIFMDHMMPEPDGIQTLHLLKNNYMAMSYSTPVVALTANATPSAEKMYLSEGFAAYMSKPVDSRKLENLLLKLLPKEKINRIT</sequence>
<dbReference type="CDD" id="cd00082">
    <property type="entry name" value="HisKA"/>
    <property type="match status" value="1"/>
</dbReference>
<feature type="transmembrane region" description="Helical" evidence="11">
    <location>
        <begin position="317"/>
        <end position="335"/>
    </location>
</feature>
<dbReference type="PANTHER" id="PTHR45339:SF1">
    <property type="entry name" value="HYBRID SIGNAL TRANSDUCTION HISTIDINE KINASE J"/>
    <property type="match status" value="1"/>
</dbReference>
<dbReference type="SMART" id="SM00387">
    <property type="entry name" value="HATPase_c"/>
    <property type="match status" value="1"/>
</dbReference>
<dbReference type="EMBL" id="FQXK01000044">
    <property type="protein sequence ID" value="SHI86384.1"/>
    <property type="molecule type" value="Genomic_DNA"/>
</dbReference>
<organism evidence="14 15">
    <name type="scientific">Butyrivibrio fibrisolvens DSM 3071</name>
    <dbReference type="NCBI Taxonomy" id="1121131"/>
    <lineage>
        <taxon>Bacteria</taxon>
        <taxon>Bacillati</taxon>
        <taxon>Bacillota</taxon>
        <taxon>Clostridia</taxon>
        <taxon>Lachnospirales</taxon>
        <taxon>Lachnospiraceae</taxon>
        <taxon>Butyrivibrio</taxon>
    </lineage>
</organism>
<dbReference type="Pfam" id="PF00072">
    <property type="entry name" value="Response_reg"/>
    <property type="match status" value="1"/>
</dbReference>
<feature type="transmembrane region" description="Helical" evidence="11">
    <location>
        <begin position="219"/>
        <end position="236"/>
    </location>
</feature>
<dbReference type="PROSITE" id="PS50109">
    <property type="entry name" value="HIS_KIN"/>
    <property type="match status" value="1"/>
</dbReference>
<dbReference type="Gene3D" id="3.30.565.10">
    <property type="entry name" value="Histidine kinase-like ATPase, C-terminal domain"/>
    <property type="match status" value="1"/>
</dbReference>
<dbReference type="AlphaFoldDB" id="A0A1M6ELQ5"/>
<feature type="domain" description="Histidine kinase" evidence="12">
    <location>
        <begin position="420"/>
        <end position="640"/>
    </location>
</feature>
<dbReference type="RefSeq" id="WP_073390026.1">
    <property type="nucleotide sequence ID" value="NZ_FQXK01000044.1"/>
</dbReference>
<dbReference type="InterPro" id="IPR036097">
    <property type="entry name" value="HisK_dim/P_sf"/>
</dbReference>
<evidence type="ECO:0000256" key="5">
    <source>
        <dbReference type="ARBA" id="ARBA00022553"/>
    </source>
</evidence>
<feature type="transmembrane region" description="Helical" evidence="11">
    <location>
        <begin position="284"/>
        <end position="305"/>
    </location>
</feature>
<feature type="modified residue" description="4-aspartylphosphate" evidence="10">
    <location>
        <position position="722"/>
    </location>
</feature>
<dbReference type="SUPFAM" id="SSF55874">
    <property type="entry name" value="ATPase domain of HSP90 chaperone/DNA topoisomerase II/histidine kinase"/>
    <property type="match status" value="1"/>
</dbReference>
<dbReference type="OrthoDB" id="9813048at2"/>
<keyword evidence="6 14" id="KW-0418">Kinase</keyword>
<dbReference type="Pfam" id="PF02518">
    <property type="entry name" value="HATPase_c"/>
    <property type="match status" value="1"/>
</dbReference>
<feature type="transmembrane region" description="Helical" evidence="11">
    <location>
        <begin position="190"/>
        <end position="212"/>
    </location>
</feature>
<protein>
    <recommendedName>
        <fullName evidence="9">Circadian input-output histidine kinase CikA</fullName>
        <ecNumber evidence="3">2.7.13.3</ecNumber>
    </recommendedName>
    <alternativeName>
        <fullName evidence="4">Stage 0 sporulation protein A homolog</fullName>
    </alternativeName>
</protein>
<dbReference type="Pfam" id="PF00512">
    <property type="entry name" value="HisKA"/>
    <property type="match status" value="1"/>
</dbReference>
<dbReference type="PROSITE" id="PS50110">
    <property type="entry name" value="RESPONSE_REGULATORY"/>
    <property type="match status" value="1"/>
</dbReference>
<dbReference type="EC" id="2.7.13.3" evidence="3"/>
<evidence type="ECO:0000256" key="9">
    <source>
        <dbReference type="ARBA" id="ARBA00074306"/>
    </source>
</evidence>
<dbReference type="STRING" id="1121131.SAMN02745229_03747"/>
<evidence type="ECO:0000256" key="4">
    <source>
        <dbReference type="ARBA" id="ARBA00018672"/>
    </source>
</evidence>
<dbReference type="InterPro" id="IPR004358">
    <property type="entry name" value="Sig_transdc_His_kin-like_C"/>
</dbReference>
<name>A0A1M6ELQ5_BUTFI</name>
<feature type="transmembrane region" description="Helical" evidence="11">
    <location>
        <begin position="347"/>
        <end position="367"/>
    </location>
</feature>
<evidence type="ECO:0000256" key="1">
    <source>
        <dbReference type="ARBA" id="ARBA00000085"/>
    </source>
</evidence>
<dbReference type="SMART" id="SM00388">
    <property type="entry name" value="HisKA"/>
    <property type="match status" value="1"/>
</dbReference>
<keyword evidence="6 14" id="KW-0808">Transferase</keyword>
<evidence type="ECO:0000256" key="10">
    <source>
        <dbReference type="PROSITE-ProRule" id="PRU00169"/>
    </source>
</evidence>
<dbReference type="InterPro" id="IPR011006">
    <property type="entry name" value="CheY-like_superfamily"/>
</dbReference>
<dbReference type="InterPro" id="IPR003594">
    <property type="entry name" value="HATPase_dom"/>
</dbReference>
<dbReference type="InterPro" id="IPR005467">
    <property type="entry name" value="His_kinase_dom"/>
</dbReference>
<comment type="similarity">
    <text evidence="2">In the N-terminal section; belongs to the phytochrome family.</text>
</comment>
<evidence type="ECO:0000313" key="14">
    <source>
        <dbReference type="EMBL" id="SHI86384.1"/>
    </source>
</evidence>
<evidence type="ECO:0000256" key="2">
    <source>
        <dbReference type="ARBA" id="ARBA00006402"/>
    </source>
</evidence>
<comment type="catalytic activity">
    <reaction evidence="1">
        <text>ATP + protein L-histidine = ADP + protein N-phospho-L-histidine.</text>
        <dbReference type="EC" id="2.7.13.3"/>
    </reaction>
</comment>
<evidence type="ECO:0000256" key="6">
    <source>
        <dbReference type="ARBA" id="ARBA00022777"/>
    </source>
</evidence>
<comment type="function">
    <text evidence="8">May play the central regulatory role in sporulation. It may be an element of the effector pathway responsible for the activation of sporulation genes in response to nutritional stress. Spo0A may act in concert with spo0H (a sigma factor) to control the expression of some genes that are critical to the sporulation process.</text>
</comment>
<dbReference type="PRINTS" id="PR00344">
    <property type="entry name" value="BCTRLSENSOR"/>
</dbReference>
<keyword evidence="15" id="KW-1185">Reference proteome</keyword>
<dbReference type="Gene3D" id="3.40.50.2300">
    <property type="match status" value="1"/>
</dbReference>
<dbReference type="Gene3D" id="1.10.287.130">
    <property type="match status" value="1"/>
</dbReference>
<proteinExistence type="inferred from homology"/>
<dbReference type="InterPro" id="IPR036890">
    <property type="entry name" value="HATPase_C_sf"/>
</dbReference>
<dbReference type="CDD" id="cd16922">
    <property type="entry name" value="HATPase_EvgS-ArcB-TorS-like"/>
    <property type="match status" value="1"/>
</dbReference>
<dbReference type="SUPFAM" id="SSF47384">
    <property type="entry name" value="Homodimeric domain of signal transducing histidine kinase"/>
    <property type="match status" value="1"/>
</dbReference>